<feature type="region of interest" description="Disordered" evidence="1">
    <location>
        <begin position="327"/>
        <end position="347"/>
    </location>
</feature>
<dbReference type="EMBL" id="SWKU01000004">
    <property type="protein sequence ID" value="KAF3007926.1"/>
    <property type="molecule type" value="Genomic_DNA"/>
</dbReference>
<sequence>MASFGKVLDLLDDRYLELQDVTGNVEPLLTLVQYEDYTQNALVYRMDTNHEIFMGLIQDFTMRRAHEMRKELWTWLVQWEVEHEPPTQQHSVSKRVRKDAQNPNVLFQKPLTPRQAPALTIFERRTLDGALMLEEHMLRILIDIVQVDSSLVPNFIEFLYRWVDYYEGDGKALKAALRWEIPSLWDFEYHPLVIPRDKEAEGDGHGGDSTDDSSENKAGSASCDNTAELRQSSPTKKMQARPKPDLAAFELRTLHAEESERLQYREVKFGIQPPKLEQPIPPLINIPRDHRKRTKYYAACFKSRQRALNLLLEAGVTMRQINNYQKLQTAHPKETSETGDGNGLRNYDKDAKYAQAHFELRERQNKQNEVSISNKLAVEAQFATTHAMPDGASGLPLIPPTPARTRRPDMAASMMQRIKAMRARNEGRISLVPELLVGKLKSKTFENARSPESHMTRLLQKISPPSLTWNQSSNLIDTQAQNDEDYDGNTDSDGEGSSSSESDAGVGSRDTIASTASAPLLPRPLLPRPLPLQLSTFNSASSSQGSTVGTSSQVNPCMPTLPTPGQPTPSQITTYIQNMNVEQTQSVIALLSQQERQAAASRLMQSIWQRSVASPAADVSQPQRSDTRGFNADYVSSRHQETSQQGIMWNTHTGSIQPPFSSAPSAVHQQSSAQRQGATSSNFPAISSRSNIASISQGTLHGTNLQSTQQEQSVTLQHLPIAGLNPLPAIQSATGPMANSSAFADTPGTTQPLPRAGLARTAPTPLSLSPPKSSPFTTFAPQVMATSPFAEAFSQPIPPIQIYLPKILASGNGESKMGTDGCNETDALLLGHEDAKSGALILTKAILLPVGVWENTIRKVRTGRWNVVETYACPSHHPAMGKGKGKEKATGCHRAVYDKLVQAYGMMNATPAAREELLTKRWRVTRGPVTSCDRGAVWEGWGVFVDRVVEMSAAERADALRNRAAVASKIDSDLGSGYDMGDEADEAKWRYKEMDELMDEYDEMDDEAL</sequence>
<organism evidence="2 3">
    <name type="scientific">Curvularia kusanoi</name>
    <name type="common">Cochliobolus kusanoi</name>
    <dbReference type="NCBI Taxonomy" id="90978"/>
    <lineage>
        <taxon>Eukaryota</taxon>
        <taxon>Fungi</taxon>
        <taxon>Dikarya</taxon>
        <taxon>Ascomycota</taxon>
        <taxon>Pezizomycotina</taxon>
        <taxon>Dothideomycetes</taxon>
        <taxon>Pleosporomycetidae</taxon>
        <taxon>Pleosporales</taxon>
        <taxon>Pleosporineae</taxon>
        <taxon>Pleosporaceae</taxon>
        <taxon>Curvularia</taxon>
    </lineage>
</organism>
<name>A0A9P4TLJ8_CURKU</name>
<feature type="region of interest" description="Disordered" evidence="1">
    <location>
        <begin position="657"/>
        <end position="685"/>
    </location>
</feature>
<evidence type="ECO:0000313" key="2">
    <source>
        <dbReference type="EMBL" id="KAF3007926.1"/>
    </source>
</evidence>
<feature type="region of interest" description="Disordered" evidence="1">
    <location>
        <begin position="730"/>
        <end position="773"/>
    </location>
</feature>
<accession>A0A9P4TLJ8</accession>
<evidence type="ECO:0000256" key="1">
    <source>
        <dbReference type="SAM" id="MobiDB-lite"/>
    </source>
</evidence>
<feature type="compositionally biased region" description="Low complexity" evidence="1">
    <location>
        <begin position="495"/>
        <end position="508"/>
    </location>
</feature>
<protein>
    <submittedName>
        <fullName evidence="2">Uncharacterized protein</fullName>
    </submittedName>
</protein>
<reference evidence="2" key="1">
    <citation type="submission" date="2019-04" db="EMBL/GenBank/DDBJ databases">
        <title>Sequencing of skin fungus with MAO and IRED activity.</title>
        <authorList>
            <person name="Marsaioli A.J."/>
            <person name="Bonatto J.M.C."/>
            <person name="Reis Junior O."/>
        </authorList>
    </citation>
    <scope>NUCLEOTIDE SEQUENCE</scope>
    <source>
        <strain evidence="2">30M1</strain>
    </source>
</reference>
<comment type="caution">
    <text evidence="2">The sequence shown here is derived from an EMBL/GenBank/DDBJ whole genome shotgun (WGS) entry which is preliminary data.</text>
</comment>
<feature type="compositionally biased region" description="Low complexity" evidence="1">
    <location>
        <begin position="761"/>
        <end position="773"/>
    </location>
</feature>
<evidence type="ECO:0000313" key="3">
    <source>
        <dbReference type="Proteomes" id="UP000801428"/>
    </source>
</evidence>
<feature type="region of interest" description="Disordered" evidence="1">
    <location>
        <begin position="481"/>
        <end position="510"/>
    </location>
</feature>
<feature type="compositionally biased region" description="Polar residues" evidence="1">
    <location>
        <begin position="216"/>
        <end position="236"/>
    </location>
</feature>
<feature type="region of interest" description="Disordered" evidence="1">
    <location>
        <begin position="197"/>
        <end position="243"/>
    </location>
</feature>
<feature type="compositionally biased region" description="Polar residues" evidence="1">
    <location>
        <begin position="657"/>
        <end position="684"/>
    </location>
</feature>
<feature type="compositionally biased region" description="Polar residues" evidence="1">
    <location>
        <begin position="731"/>
        <end position="752"/>
    </location>
</feature>
<dbReference type="OrthoDB" id="3787206at2759"/>
<dbReference type="Proteomes" id="UP000801428">
    <property type="component" value="Unassembled WGS sequence"/>
</dbReference>
<proteinExistence type="predicted"/>
<feature type="compositionally biased region" description="Acidic residues" evidence="1">
    <location>
        <begin position="482"/>
        <end position="494"/>
    </location>
</feature>
<gene>
    <name evidence="2" type="ORF">E8E13_011187</name>
</gene>
<dbReference type="AlphaFoldDB" id="A0A9P4TLJ8"/>
<keyword evidence="3" id="KW-1185">Reference proteome</keyword>
<feature type="compositionally biased region" description="Basic and acidic residues" evidence="1">
    <location>
        <begin position="197"/>
        <end position="208"/>
    </location>
</feature>